<dbReference type="CDD" id="cd22332">
    <property type="entry name" value="HsdR_N"/>
    <property type="match status" value="1"/>
</dbReference>
<dbReference type="InterPro" id="IPR014001">
    <property type="entry name" value="Helicase_ATP-bd"/>
</dbReference>
<keyword evidence="4 10" id="KW-0547">Nucleotide-binding</keyword>
<comment type="similarity">
    <text evidence="2 10">Belongs to the HsdR family.</text>
</comment>
<dbReference type="PANTHER" id="PTHR30195:SF15">
    <property type="entry name" value="TYPE I RESTRICTION ENZYME HINDI ENDONUCLEASE SUBUNIT"/>
    <property type="match status" value="1"/>
</dbReference>
<dbReference type="Pfam" id="PF18766">
    <property type="entry name" value="SWI2_SNF2"/>
    <property type="match status" value="1"/>
</dbReference>
<dbReference type="InterPro" id="IPR051268">
    <property type="entry name" value="Type-I_R_enzyme_R_subunit"/>
</dbReference>
<evidence type="ECO:0000256" key="9">
    <source>
        <dbReference type="ARBA" id="ARBA00023125"/>
    </source>
</evidence>
<sequence length="1067" mass="123591">MNYKEEIISKIPALQLLINMGYQYLSSEEALAMRGNKYSNVLLEPILKAQLAKINRIHYRGKDYDFSAENIHAAVAALKELPTQEGFMAVSQQVYDLLTLGKSFEQTIGGSKKSYSFRYIDWEVPENNVFHVSEEFQVTRTARNDYYRPDIVLFINGIPIVVIECKSNVIKNPITEAISQHLRNQKDDGIRELYQYSQLLLALSVNEARYATTATPLKYWQVWRELFGSQEAQAQVIDQLKELKNKPLPREEQEALFAKHNKETQDFFHQRAQEEVLLVEQDLLLYYLCRKDRLLRLMQYYTIFDNHIKKIARYQQFFAVEDTLARVKHIENGKRTGGVIWHTQGSGKSLTMVMLAQLLAVDKNIKHPKLLLVTDRTDLDKQISETFKKCNLPVVKASTGTNLTELLRERTDRVITTTIHKFETVVNQLKKVLTSSEIFVLIDEAHRTQYGRLGVKMQQVFPKACFIAFTGTPLMKKEKNTAAKFGGIIGTPYTITDAVADGAIVPILYEGRHNQYDLNEKPLDNYFNRVSDPLNDYGKARLKRKVNSIAQLNNADQIIQARAWDIAEHFKNNVQNEGFKAMLVTLSKTAAIRYQYYLEKECKLNCEVLISAPDMRENNDDLLEEDDYKVGSFYKAMMDIYGSPQKYEDSLINGFRDREEPELLIVVDKLLTGFDAPIVKVMYLTRGLKEHTLLQAIARVNRVKEGKDYGLIVDYYGNLENLDKAIEMYGSWEDFEADDLKGTVTNAAKEIEKLPQLHSQLWDIFKTVKNKYDTEAYAELLSDKEKRETFYERFSLFARMLKLALSLVGFDTPENAPTIGRYQEDLKFFLALRTDVARRYFDTIDYTEYEKQIKKLIDKHIITDGEFLQITEKIDLFDKEARDKALEEIKGHASKADHIASRTEKAISIKMDEDPVFYQKLSTLIRQTIEAYRQKRIDELEYFNRVRDYENQFFEGAQSDLPEALIGNKKATAFYNLLGEHLKTLDSLPNTTQKVEWALQLDLLINHIIYEEGTPIVDWQQNSLLVKEIEKTIDDFFYQLKYQGVEIPFDIVDVIIEEIVKVSKQIG</sequence>
<keyword evidence="9 10" id="KW-0238">DNA-binding</keyword>
<gene>
    <name evidence="12" type="ORF">SAMN05444420_102337</name>
</gene>
<evidence type="ECO:0000256" key="5">
    <source>
        <dbReference type="ARBA" id="ARBA00022747"/>
    </source>
</evidence>
<dbReference type="SUPFAM" id="SSF52540">
    <property type="entry name" value="P-loop containing nucleoside triphosphate hydrolases"/>
    <property type="match status" value="2"/>
</dbReference>
<evidence type="ECO:0000256" key="10">
    <source>
        <dbReference type="RuleBase" id="RU364115"/>
    </source>
</evidence>
<keyword evidence="6" id="KW-0255">Endonuclease</keyword>
<evidence type="ECO:0000313" key="12">
    <source>
        <dbReference type="EMBL" id="SDW48006.1"/>
    </source>
</evidence>
<dbReference type="InterPro" id="IPR040980">
    <property type="entry name" value="SWI2_SNF2"/>
</dbReference>
<dbReference type="GeneID" id="85016428"/>
<keyword evidence="3" id="KW-0540">Nuclease</keyword>
<evidence type="ECO:0000256" key="6">
    <source>
        <dbReference type="ARBA" id="ARBA00022759"/>
    </source>
</evidence>
<evidence type="ECO:0000256" key="7">
    <source>
        <dbReference type="ARBA" id="ARBA00022801"/>
    </source>
</evidence>
<dbReference type="Gene3D" id="3.40.50.300">
    <property type="entry name" value="P-loop containing nucleotide triphosphate hydrolases"/>
    <property type="match status" value="2"/>
</dbReference>
<dbReference type="AlphaFoldDB" id="A0A1H2TVJ7"/>
<keyword evidence="13" id="KW-1185">Reference proteome</keyword>
<dbReference type="Pfam" id="PF04313">
    <property type="entry name" value="HSDR_N"/>
    <property type="match status" value="1"/>
</dbReference>
<evidence type="ECO:0000256" key="1">
    <source>
        <dbReference type="ARBA" id="ARBA00000851"/>
    </source>
</evidence>
<keyword evidence="8 10" id="KW-0067">ATP-binding</keyword>
<dbReference type="GO" id="GO:0005524">
    <property type="term" value="F:ATP binding"/>
    <property type="evidence" value="ECO:0007669"/>
    <property type="project" value="UniProtKB-KW"/>
</dbReference>
<feature type="domain" description="Helicase ATP-binding" evidence="11">
    <location>
        <begin position="329"/>
        <end position="491"/>
    </location>
</feature>
<name>A0A1H2TVJ7_9FLAO</name>
<dbReference type="RefSeq" id="WP_016420095.1">
    <property type="nucleotide sequence ID" value="NZ_FNND01000002.1"/>
</dbReference>
<evidence type="ECO:0000256" key="4">
    <source>
        <dbReference type="ARBA" id="ARBA00022741"/>
    </source>
</evidence>
<dbReference type="Proteomes" id="UP000182771">
    <property type="component" value="Unassembled WGS sequence"/>
</dbReference>
<dbReference type="InterPro" id="IPR027417">
    <property type="entry name" value="P-loop_NTPase"/>
</dbReference>
<dbReference type="InterPro" id="IPR055180">
    <property type="entry name" value="HsdR_RecA-like_helicase_dom_2"/>
</dbReference>
<evidence type="ECO:0000256" key="3">
    <source>
        <dbReference type="ARBA" id="ARBA00022722"/>
    </source>
</evidence>
<organism evidence="12 13">
    <name type="scientific">Capnocytophaga granulosa</name>
    <dbReference type="NCBI Taxonomy" id="45242"/>
    <lineage>
        <taxon>Bacteria</taxon>
        <taxon>Pseudomonadati</taxon>
        <taxon>Bacteroidota</taxon>
        <taxon>Flavobacteriia</taxon>
        <taxon>Flavobacteriales</taxon>
        <taxon>Flavobacteriaceae</taxon>
        <taxon>Capnocytophaga</taxon>
    </lineage>
</organism>
<keyword evidence="7 10" id="KW-0378">Hydrolase</keyword>
<dbReference type="GO" id="GO:0009307">
    <property type="term" value="P:DNA restriction-modification system"/>
    <property type="evidence" value="ECO:0007669"/>
    <property type="project" value="UniProtKB-KW"/>
</dbReference>
<dbReference type="OrthoDB" id="9758243at2"/>
<dbReference type="CDD" id="cd18030">
    <property type="entry name" value="DEXHc_RE_I_HsdR"/>
    <property type="match status" value="1"/>
</dbReference>
<accession>A0A1H2TVJ7</accession>
<dbReference type="PROSITE" id="PS51192">
    <property type="entry name" value="HELICASE_ATP_BIND_1"/>
    <property type="match status" value="1"/>
</dbReference>
<evidence type="ECO:0000256" key="8">
    <source>
        <dbReference type="ARBA" id="ARBA00022840"/>
    </source>
</evidence>
<dbReference type="GO" id="GO:0009035">
    <property type="term" value="F:type I site-specific deoxyribonuclease activity"/>
    <property type="evidence" value="ECO:0007669"/>
    <property type="project" value="UniProtKB-EC"/>
</dbReference>
<dbReference type="Pfam" id="PF22679">
    <property type="entry name" value="T1R_D3-like"/>
    <property type="match status" value="1"/>
</dbReference>
<dbReference type="SMART" id="SM00487">
    <property type="entry name" value="DEXDc"/>
    <property type="match status" value="1"/>
</dbReference>
<comment type="subunit">
    <text evidence="10">The type I restriction/modification system is composed of three polypeptides R, M and S.</text>
</comment>
<comment type="catalytic activity">
    <reaction evidence="1 10">
        <text>Endonucleolytic cleavage of DNA to give random double-stranded fragments with terminal 5'-phosphates, ATP is simultaneously hydrolyzed.</text>
        <dbReference type="EC" id="3.1.21.3"/>
    </reaction>
</comment>
<dbReference type="EMBL" id="FNND01000002">
    <property type="protein sequence ID" value="SDW48006.1"/>
    <property type="molecule type" value="Genomic_DNA"/>
</dbReference>
<reference evidence="12 13" key="1">
    <citation type="submission" date="2016-10" db="EMBL/GenBank/DDBJ databases">
        <authorList>
            <person name="Varghese N."/>
            <person name="Submissions S."/>
        </authorList>
    </citation>
    <scope>NUCLEOTIDE SEQUENCE [LARGE SCALE GENOMIC DNA]</scope>
    <source>
        <strain evidence="12 13">DSM 11449</strain>
    </source>
</reference>
<dbReference type="InterPro" id="IPR004473">
    <property type="entry name" value="Restrct_endonuc_typeI_HsdR"/>
</dbReference>
<keyword evidence="5 10" id="KW-0680">Restriction system</keyword>
<dbReference type="EC" id="3.1.21.3" evidence="10"/>
<proteinExistence type="inferred from homology"/>
<comment type="function">
    <text evidence="10">Subunit R is required for both nuclease and ATPase activities, but not for modification.</text>
</comment>
<evidence type="ECO:0000256" key="2">
    <source>
        <dbReference type="ARBA" id="ARBA00008598"/>
    </source>
</evidence>
<evidence type="ECO:0000259" key="11">
    <source>
        <dbReference type="PROSITE" id="PS51192"/>
    </source>
</evidence>
<protein>
    <recommendedName>
        <fullName evidence="10">Type I restriction enzyme endonuclease subunit</fullName>
        <shortName evidence="10">R protein</shortName>
        <ecNumber evidence="10">3.1.21.3</ecNumber>
    </recommendedName>
</protein>
<dbReference type="GO" id="GO:0003677">
    <property type="term" value="F:DNA binding"/>
    <property type="evidence" value="ECO:0007669"/>
    <property type="project" value="UniProtKB-KW"/>
</dbReference>
<dbReference type="PANTHER" id="PTHR30195">
    <property type="entry name" value="TYPE I SITE-SPECIFIC DEOXYRIBONUCLEASE PROTEIN SUBUNIT M AND R"/>
    <property type="match status" value="1"/>
</dbReference>
<evidence type="ECO:0000313" key="13">
    <source>
        <dbReference type="Proteomes" id="UP000182771"/>
    </source>
</evidence>
<dbReference type="InterPro" id="IPR007409">
    <property type="entry name" value="Restrct_endonuc_type1_HsdR_N"/>
</dbReference>
<dbReference type="Gene3D" id="3.90.1570.50">
    <property type="match status" value="1"/>
</dbReference>
<dbReference type="CDD" id="cd18800">
    <property type="entry name" value="SF2_C_EcoR124I-like"/>
    <property type="match status" value="1"/>
</dbReference>
<comment type="caution">
    <text evidence="12">The sequence shown here is derived from an EMBL/GenBank/DDBJ whole genome shotgun (WGS) entry which is preliminary data.</text>
</comment>
<dbReference type="NCBIfam" id="TIGR00348">
    <property type="entry name" value="hsdR"/>
    <property type="match status" value="1"/>
</dbReference>